<keyword evidence="4" id="KW-0808">Transferase</keyword>
<dbReference type="PROSITE" id="PS50109">
    <property type="entry name" value="HIS_KIN"/>
    <property type="match status" value="1"/>
</dbReference>
<keyword evidence="15" id="KW-0732">Signal</keyword>
<dbReference type="SUPFAM" id="SSF53822">
    <property type="entry name" value="Periplasmic binding protein-like I"/>
    <property type="match status" value="1"/>
</dbReference>
<keyword evidence="14" id="KW-0472">Membrane</keyword>
<evidence type="ECO:0000256" key="10">
    <source>
        <dbReference type="ARBA" id="ARBA00023125"/>
    </source>
</evidence>
<reference evidence="19 20" key="1">
    <citation type="submission" date="2012-12" db="EMBL/GenBank/DDBJ databases">
        <title>Genome assembly of Fulvivirga imtechensis AK7.</title>
        <authorList>
            <person name="Nupur N."/>
            <person name="Khatri I."/>
            <person name="Kumar R."/>
            <person name="Subramanian S."/>
            <person name="Pinnaka A."/>
        </authorList>
    </citation>
    <scope>NUCLEOTIDE SEQUENCE [LARGE SCALE GENOMIC DNA]</scope>
    <source>
        <strain evidence="19 20">AK7</strain>
    </source>
</reference>
<dbReference type="SUPFAM" id="SSF55874">
    <property type="entry name" value="ATPase domain of HSP90 chaperone/DNA topoisomerase II/histidine kinase"/>
    <property type="match status" value="1"/>
</dbReference>
<evidence type="ECO:0000256" key="13">
    <source>
        <dbReference type="SAM" id="Coils"/>
    </source>
</evidence>
<dbReference type="InterPro" id="IPR025997">
    <property type="entry name" value="SBP_2_dom"/>
</dbReference>
<keyword evidence="20" id="KW-1185">Reference proteome</keyword>
<protein>
    <recommendedName>
        <fullName evidence="2">histidine kinase</fullName>
        <ecNumber evidence="2">2.7.13.3</ecNumber>
    </recommendedName>
</protein>
<dbReference type="Gene3D" id="1.10.10.60">
    <property type="entry name" value="Homeodomain-like"/>
    <property type="match status" value="1"/>
</dbReference>
<dbReference type="PANTHER" id="PTHR43547:SF2">
    <property type="entry name" value="HYBRID SIGNAL TRANSDUCTION HISTIDINE KINASE C"/>
    <property type="match status" value="1"/>
</dbReference>
<dbReference type="GO" id="GO:0003700">
    <property type="term" value="F:DNA-binding transcription factor activity"/>
    <property type="evidence" value="ECO:0007669"/>
    <property type="project" value="InterPro"/>
</dbReference>
<evidence type="ECO:0000256" key="5">
    <source>
        <dbReference type="ARBA" id="ARBA00022741"/>
    </source>
</evidence>
<keyword evidence="14" id="KW-1133">Transmembrane helix</keyword>
<dbReference type="PROSITE" id="PS00041">
    <property type="entry name" value="HTH_ARAC_FAMILY_1"/>
    <property type="match status" value="1"/>
</dbReference>
<keyword evidence="13" id="KW-0175">Coiled coil</keyword>
<dbReference type="Pfam" id="PF00512">
    <property type="entry name" value="HisKA"/>
    <property type="match status" value="1"/>
</dbReference>
<feature type="transmembrane region" description="Helical" evidence="14">
    <location>
        <begin position="344"/>
        <end position="367"/>
    </location>
</feature>
<evidence type="ECO:0000256" key="9">
    <source>
        <dbReference type="ARBA" id="ARBA00023015"/>
    </source>
</evidence>
<dbReference type="SMART" id="SM00387">
    <property type="entry name" value="HATPase_c"/>
    <property type="match status" value="1"/>
</dbReference>
<dbReference type="GO" id="GO:0043565">
    <property type="term" value="F:sequence-specific DNA binding"/>
    <property type="evidence" value="ECO:0007669"/>
    <property type="project" value="InterPro"/>
</dbReference>
<dbReference type="InterPro" id="IPR009057">
    <property type="entry name" value="Homeodomain-like_sf"/>
</dbReference>
<evidence type="ECO:0000313" key="19">
    <source>
        <dbReference type="EMBL" id="ELR71081.1"/>
    </source>
</evidence>
<dbReference type="InterPro" id="IPR036890">
    <property type="entry name" value="HATPase_C_sf"/>
</dbReference>
<keyword evidence="10 19" id="KW-0238">DNA-binding</keyword>
<dbReference type="PROSITE" id="PS50110">
    <property type="entry name" value="RESPONSE_REGULATORY"/>
    <property type="match status" value="1"/>
</dbReference>
<evidence type="ECO:0000256" key="14">
    <source>
        <dbReference type="SAM" id="Phobius"/>
    </source>
</evidence>
<dbReference type="CDD" id="cd06308">
    <property type="entry name" value="PBP1_sensor_kinase-like"/>
    <property type="match status" value="1"/>
</dbReference>
<dbReference type="eggNOG" id="COG1879">
    <property type="taxonomic scope" value="Bacteria"/>
</dbReference>
<dbReference type="Pfam" id="PF13407">
    <property type="entry name" value="Peripla_BP_4"/>
    <property type="match status" value="1"/>
</dbReference>
<gene>
    <name evidence="19" type="ORF">C900_03045</name>
</gene>
<dbReference type="PROSITE" id="PS01124">
    <property type="entry name" value="HTH_ARAC_FAMILY_2"/>
    <property type="match status" value="1"/>
</dbReference>
<organism evidence="19 20">
    <name type="scientific">Fulvivirga imtechensis AK7</name>
    <dbReference type="NCBI Taxonomy" id="1237149"/>
    <lineage>
        <taxon>Bacteria</taxon>
        <taxon>Pseudomonadati</taxon>
        <taxon>Bacteroidota</taxon>
        <taxon>Cytophagia</taxon>
        <taxon>Cytophagales</taxon>
        <taxon>Fulvivirgaceae</taxon>
        <taxon>Fulvivirga</taxon>
    </lineage>
</organism>
<dbReference type="PRINTS" id="PR00344">
    <property type="entry name" value="BCTRLSENSOR"/>
</dbReference>
<dbReference type="InterPro" id="IPR018062">
    <property type="entry name" value="HTH_AraC-typ_CS"/>
</dbReference>
<dbReference type="SUPFAM" id="SSF46689">
    <property type="entry name" value="Homeodomain-like"/>
    <property type="match status" value="1"/>
</dbReference>
<feature type="signal peptide" evidence="15">
    <location>
        <begin position="1"/>
        <end position="23"/>
    </location>
</feature>
<feature type="domain" description="Response regulatory" evidence="18">
    <location>
        <begin position="662"/>
        <end position="777"/>
    </location>
</feature>
<dbReference type="FunFam" id="3.30.565.10:FF:000037">
    <property type="entry name" value="Hybrid sensor histidine kinase/response regulator"/>
    <property type="match status" value="1"/>
</dbReference>
<dbReference type="SMART" id="SM00388">
    <property type="entry name" value="HisKA"/>
    <property type="match status" value="1"/>
</dbReference>
<feature type="chain" id="PRO_5003993366" description="histidine kinase" evidence="15">
    <location>
        <begin position="24"/>
        <end position="913"/>
    </location>
</feature>
<dbReference type="EC" id="2.7.13.3" evidence="2"/>
<keyword evidence="3 12" id="KW-0597">Phosphoprotein</keyword>
<evidence type="ECO:0000313" key="20">
    <source>
        <dbReference type="Proteomes" id="UP000011135"/>
    </source>
</evidence>
<dbReference type="GO" id="GO:0005524">
    <property type="term" value="F:ATP binding"/>
    <property type="evidence" value="ECO:0007669"/>
    <property type="project" value="UniProtKB-KW"/>
</dbReference>
<evidence type="ECO:0000256" key="1">
    <source>
        <dbReference type="ARBA" id="ARBA00000085"/>
    </source>
</evidence>
<keyword evidence="7" id="KW-0067">ATP-binding</keyword>
<dbReference type="InterPro" id="IPR005467">
    <property type="entry name" value="His_kinase_dom"/>
</dbReference>
<dbReference type="SMART" id="SM00342">
    <property type="entry name" value="HTH_ARAC"/>
    <property type="match status" value="1"/>
</dbReference>
<sequence>MMARIVCCKVWPALALISLSILCYSCKSGNEEIVIGFSQCTGNDLWRKAMHDDMYRELSFYDNARLIIKDAEDNNTKQIQHIKEFIQADVDILIVSPNEAGPVTPYIEQAYNAGIPLIITDRKSNSNLYTAYIGADNFEIGKAAAEYALQSFVQDSVKILEIWGLSGSTPAIDRHRGFIEGLAGNDAFEIVATINGEWQYEKAHASLGTAIDTLDIDLIFAHNDQMGKAAHEILLEKKRRKEVSIYGVDGLPGSGGGLEMVTEGVLDATFLYPTGGDDAIRLAMDILKGRPVAKDHRLLTTAIHSDNVRTLKLQADKILSQQQSIMRQQKLIAEQHSLYKSQRIILYMVSGGLVLILVLAIILIKLLHSKQQINKKLKQKNEQIEQASQQVRDANEAKLKFFTNISHEFRTPLTLILGPVEEMLRQKNRSLKEREELGMVYKNAQRLLRLINQLMDFRKIENNKLQVRASSNELMTFIEDIVSLFRKVANAQNIDLQFKHEASAIEVWFDKDMIDKVLFNLLSNAFKFVSEKGFVHITVSEGDTTVDIEIEDNGRGMSDEHVLHAFDRFYVGENNKGKGTGLGLALSKDLIELHHGSISVQSKQHVGTKFTVRLKKGNAHFKETELTHEEPAIINDDNHMGLGEFNTYMLSSAHASEAKENTILIVEDDEHLRQFLINSLSEYFSVITATTGTEGLKQVLEQVPDLVVTDLSLPELDGFGLVKRIKSDMRTSHIPVIMLTSTHQESSQLEGLRSGAELYITKPFRLSLLLEGIKTQLRNREILKSHYAEYHTNGRENSQADVDLNARFLRQFKALINNNLANTDFNVESISEELGMSRVQLYRKVKNMLGCSVHDYLNDARLSKAKSLLQGNGLTISEIAYESGFSSPAYFSTAFKAKFKLTPSEYKNSLSAN</sequence>
<dbReference type="CDD" id="cd00075">
    <property type="entry name" value="HATPase"/>
    <property type="match status" value="1"/>
</dbReference>
<name>L8JQ45_9BACT</name>
<evidence type="ECO:0000256" key="11">
    <source>
        <dbReference type="ARBA" id="ARBA00023163"/>
    </source>
</evidence>
<feature type="domain" description="HTH araC/xylS-type" evidence="16">
    <location>
        <begin position="810"/>
        <end position="909"/>
    </location>
</feature>
<dbReference type="PATRIC" id="fig|1237149.3.peg.2802"/>
<evidence type="ECO:0000256" key="6">
    <source>
        <dbReference type="ARBA" id="ARBA00022777"/>
    </source>
</evidence>
<dbReference type="AlphaFoldDB" id="L8JQ45"/>
<evidence type="ECO:0000259" key="17">
    <source>
        <dbReference type="PROSITE" id="PS50109"/>
    </source>
</evidence>
<dbReference type="InterPro" id="IPR036097">
    <property type="entry name" value="HisK_dim/P_sf"/>
</dbReference>
<evidence type="ECO:0000256" key="15">
    <source>
        <dbReference type="SAM" id="SignalP"/>
    </source>
</evidence>
<dbReference type="InterPro" id="IPR011006">
    <property type="entry name" value="CheY-like_superfamily"/>
</dbReference>
<dbReference type="eggNOG" id="COG2205">
    <property type="taxonomic scope" value="Bacteria"/>
</dbReference>
<proteinExistence type="predicted"/>
<accession>L8JQ45</accession>
<dbReference type="InterPro" id="IPR028082">
    <property type="entry name" value="Peripla_BP_I"/>
</dbReference>
<dbReference type="InterPro" id="IPR003661">
    <property type="entry name" value="HisK_dim/P_dom"/>
</dbReference>
<dbReference type="InterPro" id="IPR018060">
    <property type="entry name" value="HTH_AraC"/>
</dbReference>
<keyword evidence="8" id="KW-0902">Two-component regulatory system</keyword>
<keyword evidence="11" id="KW-0804">Transcription</keyword>
<dbReference type="Pfam" id="PF00072">
    <property type="entry name" value="Response_reg"/>
    <property type="match status" value="1"/>
</dbReference>
<dbReference type="Pfam" id="PF12833">
    <property type="entry name" value="HTH_18"/>
    <property type="match status" value="1"/>
</dbReference>
<keyword evidence="6" id="KW-0418">Kinase</keyword>
<dbReference type="Gene3D" id="3.30.565.10">
    <property type="entry name" value="Histidine kinase-like ATPase, C-terminal domain"/>
    <property type="match status" value="1"/>
</dbReference>
<dbReference type="STRING" id="1237149.C900_03045"/>
<keyword evidence="14" id="KW-0812">Transmembrane</keyword>
<evidence type="ECO:0000256" key="3">
    <source>
        <dbReference type="ARBA" id="ARBA00022553"/>
    </source>
</evidence>
<dbReference type="Gene3D" id="3.40.50.2300">
    <property type="match status" value="3"/>
</dbReference>
<evidence type="ECO:0000256" key="12">
    <source>
        <dbReference type="PROSITE-ProRule" id="PRU00169"/>
    </source>
</evidence>
<dbReference type="SUPFAM" id="SSF47384">
    <property type="entry name" value="Homodimeric domain of signal transducing histidine kinase"/>
    <property type="match status" value="1"/>
</dbReference>
<comment type="caution">
    <text evidence="19">The sequence shown here is derived from an EMBL/GenBank/DDBJ whole genome shotgun (WGS) entry which is preliminary data.</text>
</comment>
<evidence type="ECO:0000256" key="4">
    <source>
        <dbReference type="ARBA" id="ARBA00022679"/>
    </source>
</evidence>
<dbReference type="GO" id="GO:0000155">
    <property type="term" value="F:phosphorelay sensor kinase activity"/>
    <property type="evidence" value="ECO:0007669"/>
    <property type="project" value="InterPro"/>
</dbReference>
<dbReference type="RefSeq" id="WP_009580381.1">
    <property type="nucleotide sequence ID" value="NZ_AMZN01000045.1"/>
</dbReference>
<keyword evidence="5" id="KW-0547">Nucleotide-binding</keyword>
<dbReference type="EMBL" id="AMZN01000045">
    <property type="protein sequence ID" value="ELR71081.1"/>
    <property type="molecule type" value="Genomic_DNA"/>
</dbReference>
<dbReference type="InterPro" id="IPR004358">
    <property type="entry name" value="Sig_transdc_His_kin-like_C"/>
</dbReference>
<dbReference type="PANTHER" id="PTHR43547">
    <property type="entry name" value="TWO-COMPONENT HISTIDINE KINASE"/>
    <property type="match status" value="1"/>
</dbReference>
<dbReference type="SMART" id="SM00448">
    <property type="entry name" value="REC"/>
    <property type="match status" value="1"/>
</dbReference>
<dbReference type="OrthoDB" id="9797097at2"/>
<keyword evidence="9" id="KW-0805">Transcription regulation</keyword>
<evidence type="ECO:0000256" key="2">
    <source>
        <dbReference type="ARBA" id="ARBA00012438"/>
    </source>
</evidence>
<feature type="domain" description="Histidine kinase" evidence="17">
    <location>
        <begin position="404"/>
        <end position="618"/>
    </location>
</feature>
<dbReference type="FunFam" id="1.10.287.130:FF:000034">
    <property type="entry name" value="Two-component system sensor histidine kinase/response regulator"/>
    <property type="match status" value="1"/>
</dbReference>
<feature type="modified residue" description="4-aspartylphosphate" evidence="12">
    <location>
        <position position="710"/>
    </location>
</feature>
<dbReference type="SUPFAM" id="SSF52172">
    <property type="entry name" value="CheY-like"/>
    <property type="match status" value="1"/>
</dbReference>
<evidence type="ECO:0000259" key="16">
    <source>
        <dbReference type="PROSITE" id="PS01124"/>
    </source>
</evidence>
<dbReference type="InterPro" id="IPR001789">
    <property type="entry name" value="Sig_transdc_resp-reg_receiver"/>
</dbReference>
<dbReference type="Pfam" id="PF02518">
    <property type="entry name" value="HATPase_c"/>
    <property type="match status" value="1"/>
</dbReference>
<feature type="coiled-coil region" evidence="13">
    <location>
        <begin position="363"/>
        <end position="397"/>
    </location>
</feature>
<evidence type="ECO:0000256" key="7">
    <source>
        <dbReference type="ARBA" id="ARBA00022840"/>
    </source>
</evidence>
<dbReference type="Gene3D" id="1.10.287.130">
    <property type="match status" value="1"/>
</dbReference>
<dbReference type="CDD" id="cd00082">
    <property type="entry name" value="HisKA"/>
    <property type="match status" value="1"/>
</dbReference>
<dbReference type="CDD" id="cd17574">
    <property type="entry name" value="REC_OmpR"/>
    <property type="match status" value="1"/>
</dbReference>
<dbReference type="InterPro" id="IPR003594">
    <property type="entry name" value="HATPase_dom"/>
</dbReference>
<evidence type="ECO:0000259" key="18">
    <source>
        <dbReference type="PROSITE" id="PS50110"/>
    </source>
</evidence>
<dbReference type="Proteomes" id="UP000011135">
    <property type="component" value="Unassembled WGS sequence"/>
</dbReference>
<dbReference type="eggNOG" id="COG0745">
    <property type="taxonomic scope" value="Bacteria"/>
</dbReference>
<comment type="catalytic activity">
    <reaction evidence="1">
        <text>ATP + protein L-histidine = ADP + protein N-phospho-L-histidine.</text>
        <dbReference type="EC" id="2.7.13.3"/>
    </reaction>
</comment>
<evidence type="ECO:0000256" key="8">
    <source>
        <dbReference type="ARBA" id="ARBA00023012"/>
    </source>
</evidence>